<dbReference type="InterPro" id="IPR015797">
    <property type="entry name" value="NUDIX_hydrolase-like_dom_sf"/>
</dbReference>
<comment type="caution">
    <text evidence="4">The sequence shown here is derived from an EMBL/GenBank/DDBJ whole genome shotgun (WGS) entry which is preliminary data.</text>
</comment>
<keyword evidence="2" id="KW-0378">Hydrolase</keyword>
<protein>
    <submittedName>
        <fullName evidence="4">NUDIX domain-containing protein</fullName>
    </submittedName>
</protein>
<dbReference type="PROSITE" id="PS51462">
    <property type="entry name" value="NUDIX"/>
    <property type="match status" value="1"/>
</dbReference>
<dbReference type="Proteomes" id="UP000436181">
    <property type="component" value="Unassembled WGS sequence"/>
</dbReference>
<evidence type="ECO:0000256" key="1">
    <source>
        <dbReference type="ARBA" id="ARBA00001946"/>
    </source>
</evidence>
<dbReference type="PRINTS" id="PR00502">
    <property type="entry name" value="NUDIXFAMILY"/>
</dbReference>
<dbReference type="Gene3D" id="3.90.79.10">
    <property type="entry name" value="Nucleoside Triphosphate Pyrophosphohydrolase"/>
    <property type="match status" value="1"/>
</dbReference>
<dbReference type="InterPro" id="IPR020476">
    <property type="entry name" value="Nudix_hydrolase"/>
</dbReference>
<accession>A0ABQ6VGB8</accession>
<evidence type="ECO:0000313" key="4">
    <source>
        <dbReference type="EMBL" id="KAB3523239.1"/>
    </source>
</evidence>
<gene>
    <name evidence="4" type="ORF">F8377_03615</name>
</gene>
<dbReference type="PANTHER" id="PTHR43046">
    <property type="entry name" value="GDP-MANNOSE MANNOSYL HYDROLASE"/>
    <property type="match status" value="1"/>
</dbReference>
<sequence>MHTGDGWAVAADGSRMWGTLGAAGLCLFSPDNRVLMQHRSVLTAQGGTWALPGGAIEVGESAVEGALRENHEETGIDPALITVMGSVVTTRREVAYALARRPVLPEDEPLLAEAHPSNAWLERNPIVHPEHGSHLIYGLGEQYWWEYQDTSVTEWSYTTVLGRAPSELSVATTWESDELRWVPWNNVEDLPLMPAFAASLPQLRAALRELDHNTNEAPNRDAD</sequence>
<evidence type="ECO:0000259" key="3">
    <source>
        <dbReference type="PROSITE" id="PS51462"/>
    </source>
</evidence>
<dbReference type="EMBL" id="WBZJ01000001">
    <property type="protein sequence ID" value="KAB3523239.1"/>
    <property type="molecule type" value="Genomic_DNA"/>
</dbReference>
<keyword evidence="5" id="KW-1185">Reference proteome</keyword>
<evidence type="ECO:0000313" key="5">
    <source>
        <dbReference type="Proteomes" id="UP000436181"/>
    </source>
</evidence>
<reference evidence="4 5" key="1">
    <citation type="submission" date="2019-10" db="EMBL/GenBank/DDBJ databases">
        <title>Corynebacterium sp novel species isolated from the respiratory tract of Marmot.</title>
        <authorList>
            <person name="Zhang G."/>
        </authorList>
    </citation>
    <scope>NUCLEOTIDE SEQUENCE [LARGE SCALE GENOMIC DNA]</scope>
    <source>
        <strain evidence="4 5">336</strain>
    </source>
</reference>
<evidence type="ECO:0000256" key="2">
    <source>
        <dbReference type="ARBA" id="ARBA00022801"/>
    </source>
</evidence>
<dbReference type="Pfam" id="PF00293">
    <property type="entry name" value="NUDIX"/>
    <property type="match status" value="1"/>
</dbReference>
<dbReference type="RefSeq" id="WP_151843998.1">
    <property type="nucleotide sequence ID" value="NZ_WBZJ01000001.1"/>
</dbReference>
<name>A0ABQ6VGB8_9CORY</name>
<dbReference type="PANTHER" id="PTHR43046:SF2">
    <property type="entry name" value="8-OXO-DGTP DIPHOSPHATASE-RELATED"/>
    <property type="match status" value="1"/>
</dbReference>
<dbReference type="SUPFAM" id="SSF55811">
    <property type="entry name" value="Nudix"/>
    <property type="match status" value="1"/>
</dbReference>
<comment type="cofactor">
    <cofactor evidence="1">
        <name>Mg(2+)</name>
        <dbReference type="ChEBI" id="CHEBI:18420"/>
    </cofactor>
</comment>
<organism evidence="4 5">
    <name type="scientific">Corynebacterium zhongnanshanii</name>
    <dbReference type="NCBI Taxonomy" id="2768834"/>
    <lineage>
        <taxon>Bacteria</taxon>
        <taxon>Bacillati</taxon>
        <taxon>Actinomycetota</taxon>
        <taxon>Actinomycetes</taxon>
        <taxon>Mycobacteriales</taxon>
        <taxon>Corynebacteriaceae</taxon>
        <taxon>Corynebacterium</taxon>
    </lineage>
</organism>
<dbReference type="InterPro" id="IPR000086">
    <property type="entry name" value="NUDIX_hydrolase_dom"/>
</dbReference>
<proteinExistence type="predicted"/>
<feature type="domain" description="Nudix hydrolase" evidence="3">
    <location>
        <begin position="18"/>
        <end position="204"/>
    </location>
</feature>